<evidence type="ECO:0000256" key="2">
    <source>
        <dbReference type="ARBA" id="ARBA00022448"/>
    </source>
</evidence>
<dbReference type="EMBL" id="CAUYUJ010000869">
    <property type="protein sequence ID" value="CAK0792929.1"/>
    <property type="molecule type" value="Genomic_DNA"/>
</dbReference>
<evidence type="ECO:0000256" key="1">
    <source>
        <dbReference type="ARBA" id="ARBA00004141"/>
    </source>
</evidence>
<keyword evidence="5 9" id="KW-1133">Transmembrane helix</keyword>
<evidence type="ECO:0000256" key="8">
    <source>
        <dbReference type="SAM" id="MobiDB-lite"/>
    </source>
</evidence>
<evidence type="ECO:0000256" key="3">
    <source>
        <dbReference type="ARBA" id="ARBA00022692"/>
    </source>
</evidence>
<evidence type="ECO:0008006" key="12">
    <source>
        <dbReference type="Google" id="ProtNLM"/>
    </source>
</evidence>
<feature type="compositionally biased region" description="Polar residues" evidence="8">
    <location>
        <begin position="229"/>
        <end position="242"/>
    </location>
</feature>
<proteinExistence type="inferred from homology"/>
<comment type="subcellular location">
    <subcellularLocation>
        <location evidence="1">Membrane</location>
        <topology evidence="1">Multi-pass membrane protein</topology>
    </subcellularLocation>
</comment>
<comment type="caution">
    <text evidence="10">The sequence shown here is derived from an EMBL/GenBank/DDBJ whole genome shotgun (WGS) entry which is preliminary data.</text>
</comment>
<dbReference type="SMART" id="SM00679">
    <property type="entry name" value="CTNS"/>
    <property type="match status" value="2"/>
</dbReference>
<keyword evidence="4" id="KW-0677">Repeat</keyword>
<evidence type="ECO:0000256" key="6">
    <source>
        <dbReference type="ARBA" id="ARBA00023136"/>
    </source>
</evidence>
<keyword evidence="2" id="KW-0813">Transport</keyword>
<evidence type="ECO:0000256" key="4">
    <source>
        <dbReference type="ARBA" id="ARBA00022737"/>
    </source>
</evidence>
<keyword evidence="11" id="KW-1185">Reference proteome</keyword>
<dbReference type="InterPro" id="IPR016817">
    <property type="entry name" value="MannP-dilichol_defect-1"/>
</dbReference>
<feature type="region of interest" description="Disordered" evidence="8">
    <location>
        <begin position="215"/>
        <end position="242"/>
    </location>
</feature>
<evidence type="ECO:0000256" key="7">
    <source>
        <dbReference type="ARBA" id="ARBA00038475"/>
    </source>
</evidence>
<comment type="similarity">
    <text evidence="7">Belongs to the MPDU1 (TC 2.A.43.3) family.</text>
</comment>
<dbReference type="Proteomes" id="UP001189429">
    <property type="component" value="Unassembled WGS sequence"/>
</dbReference>
<evidence type="ECO:0000313" key="10">
    <source>
        <dbReference type="EMBL" id="CAK0792929.1"/>
    </source>
</evidence>
<feature type="transmembrane region" description="Helical" evidence="9">
    <location>
        <begin position="43"/>
        <end position="61"/>
    </location>
</feature>
<feature type="transmembrane region" description="Helical" evidence="9">
    <location>
        <begin position="67"/>
        <end position="87"/>
    </location>
</feature>
<evidence type="ECO:0000256" key="5">
    <source>
        <dbReference type="ARBA" id="ARBA00022989"/>
    </source>
</evidence>
<reference evidence="10" key="1">
    <citation type="submission" date="2023-10" db="EMBL/GenBank/DDBJ databases">
        <authorList>
            <person name="Chen Y."/>
            <person name="Shah S."/>
            <person name="Dougan E. K."/>
            <person name="Thang M."/>
            <person name="Chan C."/>
        </authorList>
    </citation>
    <scope>NUCLEOTIDE SEQUENCE [LARGE SCALE GENOMIC DNA]</scope>
</reference>
<evidence type="ECO:0000256" key="9">
    <source>
        <dbReference type="SAM" id="Phobius"/>
    </source>
</evidence>
<dbReference type="Pfam" id="PF04193">
    <property type="entry name" value="PQ-loop"/>
    <property type="match status" value="2"/>
</dbReference>
<keyword evidence="6 9" id="KW-0472">Membrane</keyword>
<feature type="transmembrane region" description="Helical" evidence="9">
    <location>
        <begin position="99"/>
        <end position="116"/>
    </location>
</feature>
<gene>
    <name evidence="10" type="ORF">PCOR1329_LOCUS3374</name>
</gene>
<evidence type="ECO:0000313" key="11">
    <source>
        <dbReference type="Proteomes" id="UP001189429"/>
    </source>
</evidence>
<dbReference type="Gene3D" id="1.20.1280.290">
    <property type="match status" value="2"/>
</dbReference>
<organism evidence="10 11">
    <name type="scientific">Prorocentrum cordatum</name>
    <dbReference type="NCBI Taxonomy" id="2364126"/>
    <lineage>
        <taxon>Eukaryota</taxon>
        <taxon>Sar</taxon>
        <taxon>Alveolata</taxon>
        <taxon>Dinophyceae</taxon>
        <taxon>Prorocentrales</taxon>
        <taxon>Prorocentraceae</taxon>
        <taxon>Prorocentrum</taxon>
    </lineage>
</organism>
<accession>A0ABN9PIX3</accession>
<keyword evidence="3 9" id="KW-0812">Transmembrane</keyword>
<sequence>MEYLLDFLTHVMNHAILMGALVVKLPQMHVVMRNRSVVGMSEASLALELVGFSATVLYNMLSKHPFATWGENGVVACHNLVLVFLFWRYTDQAIALRPRLLALVACEAAGVLLLASSPPECVVVAIGLTPMVLFVVARIPQLVLNCRQGHTGALAPATYLLQLLGNSARVVTTVYLLEADLVALLQHGSAAAMNVMILLQVARYRRVTRVVLAKSSCRPSAKPPRRSHSMPSDATSTNLGGT</sequence>
<protein>
    <recommendedName>
        <fullName evidence="12">Mannose-P-dolichol utilization defect 1 protein homolog</fullName>
    </recommendedName>
</protein>
<dbReference type="PANTHER" id="PTHR12226">
    <property type="entry name" value="MANNOSE-P-DOLICHOL UTILIZATION DEFECT 1 LEC35 -RELATED"/>
    <property type="match status" value="1"/>
</dbReference>
<name>A0ABN9PIX3_9DINO</name>
<dbReference type="InterPro" id="IPR006603">
    <property type="entry name" value="PQ-loop_rpt"/>
</dbReference>
<feature type="transmembrane region" description="Helical" evidence="9">
    <location>
        <begin position="12"/>
        <end position="31"/>
    </location>
</feature>
<dbReference type="PANTHER" id="PTHR12226:SF2">
    <property type="entry name" value="MANNOSE-P-DOLICHOL UTILIZATION DEFECT 1 PROTEIN"/>
    <property type="match status" value="1"/>
</dbReference>
<feature type="transmembrane region" description="Helical" evidence="9">
    <location>
        <begin position="122"/>
        <end position="144"/>
    </location>
</feature>